<dbReference type="NCBIfam" id="TIGR00407">
    <property type="entry name" value="proA"/>
    <property type="match status" value="1"/>
</dbReference>
<dbReference type="EMBL" id="WOCD01000001">
    <property type="protein sequence ID" value="MUH71422.1"/>
    <property type="molecule type" value="Genomic_DNA"/>
</dbReference>
<dbReference type="Proteomes" id="UP000439994">
    <property type="component" value="Unassembled WGS sequence"/>
</dbReference>
<dbReference type="GO" id="GO:0055129">
    <property type="term" value="P:L-proline biosynthetic process"/>
    <property type="evidence" value="ECO:0007669"/>
    <property type="project" value="UniProtKB-UniRule"/>
</dbReference>
<dbReference type="PIRSF" id="PIRSF000151">
    <property type="entry name" value="GPR"/>
    <property type="match status" value="1"/>
</dbReference>
<accession>A0A6N8F9B6</accession>
<keyword evidence="3 7" id="KW-0641">Proline biosynthesis</keyword>
<dbReference type="SUPFAM" id="SSF53720">
    <property type="entry name" value="ALDH-like"/>
    <property type="match status" value="1"/>
</dbReference>
<name>A0A6N8F9B6_9GAMM</name>
<dbReference type="PROSITE" id="PS01223">
    <property type="entry name" value="PROA"/>
    <property type="match status" value="1"/>
</dbReference>
<comment type="catalytic activity">
    <reaction evidence="6 7">
        <text>L-glutamate 5-semialdehyde + phosphate + NADP(+) = L-glutamyl 5-phosphate + NADPH + H(+)</text>
        <dbReference type="Rhea" id="RHEA:19541"/>
        <dbReference type="ChEBI" id="CHEBI:15378"/>
        <dbReference type="ChEBI" id="CHEBI:43474"/>
        <dbReference type="ChEBI" id="CHEBI:57783"/>
        <dbReference type="ChEBI" id="CHEBI:58066"/>
        <dbReference type="ChEBI" id="CHEBI:58274"/>
        <dbReference type="ChEBI" id="CHEBI:58349"/>
        <dbReference type="EC" id="1.2.1.41"/>
    </reaction>
</comment>
<feature type="domain" description="Aldehyde dehydrogenase" evidence="8">
    <location>
        <begin position="5"/>
        <end position="280"/>
    </location>
</feature>
<comment type="similarity">
    <text evidence="7">Belongs to the gamma-glutamyl phosphate reductase family.</text>
</comment>
<dbReference type="AlphaFoldDB" id="A0A6N8F9B6"/>
<organism evidence="9 10">
    <name type="scientific">Psychrosphaera haliotis</name>
    <dbReference type="NCBI Taxonomy" id="555083"/>
    <lineage>
        <taxon>Bacteria</taxon>
        <taxon>Pseudomonadati</taxon>
        <taxon>Pseudomonadota</taxon>
        <taxon>Gammaproteobacteria</taxon>
        <taxon>Alteromonadales</taxon>
        <taxon>Pseudoalteromonadaceae</taxon>
        <taxon>Psychrosphaera</taxon>
    </lineage>
</organism>
<dbReference type="InterPro" id="IPR016162">
    <property type="entry name" value="Ald_DH_N"/>
</dbReference>
<evidence type="ECO:0000256" key="1">
    <source>
        <dbReference type="ARBA" id="ARBA00004985"/>
    </source>
</evidence>
<dbReference type="GO" id="GO:0005737">
    <property type="term" value="C:cytoplasm"/>
    <property type="evidence" value="ECO:0007669"/>
    <property type="project" value="UniProtKB-SubCell"/>
</dbReference>
<keyword evidence="4 7" id="KW-0521">NADP</keyword>
<dbReference type="Pfam" id="PF00171">
    <property type="entry name" value="Aldedh"/>
    <property type="match status" value="1"/>
</dbReference>
<dbReference type="InterPro" id="IPR016161">
    <property type="entry name" value="Ald_DH/histidinol_DH"/>
</dbReference>
<dbReference type="EC" id="1.2.1.41" evidence="7"/>
<dbReference type="Gene3D" id="3.40.605.10">
    <property type="entry name" value="Aldehyde Dehydrogenase, Chain A, domain 1"/>
    <property type="match status" value="1"/>
</dbReference>
<comment type="function">
    <text evidence="7">Catalyzes the NADPH-dependent reduction of L-glutamate 5-phosphate into L-glutamate 5-semialdehyde and phosphate. The product spontaneously undergoes cyclization to form 1-pyrroline-5-carboxylate.</text>
</comment>
<gene>
    <name evidence="7" type="primary">proA</name>
    <name evidence="9" type="ORF">GNP35_02255</name>
</gene>
<dbReference type="Gene3D" id="3.40.309.10">
    <property type="entry name" value="Aldehyde Dehydrogenase, Chain A, domain 2"/>
    <property type="match status" value="1"/>
</dbReference>
<dbReference type="OrthoDB" id="9809970at2"/>
<dbReference type="InterPro" id="IPR000965">
    <property type="entry name" value="GPR_dom"/>
</dbReference>
<evidence type="ECO:0000259" key="8">
    <source>
        <dbReference type="Pfam" id="PF00171"/>
    </source>
</evidence>
<keyword evidence="5 7" id="KW-0560">Oxidoreductase</keyword>
<dbReference type="GO" id="GO:0004350">
    <property type="term" value="F:glutamate-5-semialdehyde dehydrogenase activity"/>
    <property type="evidence" value="ECO:0007669"/>
    <property type="project" value="UniProtKB-UniRule"/>
</dbReference>
<dbReference type="FunFam" id="3.40.309.10:FF:000006">
    <property type="entry name" value="Gamma-glutamyl phosphate reductase"/>
    <property type="match status" value="1"/>
</dbReference>
<evidence type="ECO:0000256" key="3">
    <source>
        <dbReference type="ARBA" id="ARBA00022650"/>
    </source>
</evidence>
<keyword evidence="2 7" id="KW-0028">Amino-acid biosynthesis</keyword>
<dbReference type="HAMAP" id="MF_00412">
    <property type="entry name" value="ProA"/>
    <property type="match status" value="1"/>
</dbReference>
<dbReference type="InterPro" id="IPR012134">
    <property type="entry name" value="Glu-5-SA_DH"/>
</dbReference>
<keyword evidence="7" id="KW-0963">Cytoplasm</keyword>
<evidence type="ECO:0000256" key="6">
    <source>
        <dbReference type="ARBA" id="ARBA00049024"/>
    </source>
</evidence>
<dbReference type="PANTHER" id="PTHR11063:SF8">
    <property type="entry name" value="DELTA-1-PYRROLINE-5-CARBOXYLATE SYNTHASE"/>
    <property type="match status" value="1"/>
</dbReference>
<evidence type="ECO:0000313" key="9">
    <source>
        <dbReference type="EMBL" id="MUH71422.1"/>
    </source>
</evidence>
<dbReference type="NCBIfam" id="NF001221">
    <property type="entry name" value="PRK00197.1"/>
    <property type="match status" value="1"/>
</dbReference>
<protein>
    <recommendedName>
        <fullName evidence="7">Gamma-glutamyl phosphate reductase</fullName>
        <shortName evidence="7">GPR</shortName>
        <ecNumber evidence="7">1.2.1.41</ecNumber>
    </recommendedName>
    <alternativeName>
        <fullName evidence="7">Glutamate-5-semialdehyde dehydrogenase</fullName>
    </alternativeName>
    <alternativeName>
        <fullName evidence="7">Glutamyl-gamma-semialdehyde dehydrogenase</fullName>
        <shortName evidence="7">GSA dehydrogenase</shortName>
    </alternativeName>
</protein>
<comment type="pathway">
    <text evidence="1 7">Amino-acid biosynthesis; L-proline biosynthesis; L-glutamate 5-semialdehyde from L-glutamate: step 2/2.</text>
</comment>
<comment type="caution">
    <text evidence="9">The sequence shown here is derived from an EMBL/GenBank/DDBJ whole genome shotgun (WGS) entry which is preliminary data.</text>
</comment>
<evidence type="ECO:0000313" key="10">
    <source>
        <dbReference type="Proteomes" id="UP000439994"/>
    </source>
</evidence>
<proteinExistence type="inferred from homology"/>
<dbReference type="InterPro" id="IPR016163">
    <property type="entry name" value="Ald_DH_C"/>
</dbReference>
<evidence type="ECO:0000256" key="7">
    <source>
        <dbReference type="HAMAP-Rule" id="MF_00412"/>
    </source>
</evidence>
<dbReference type="UniPathway" id="UPA00098">
    <property type="reaction ID" value="UER00360"/>
</dbReference>
<sequence length="414" mass="44940">MSYIKTISRAAKSASKKLAILSEEEKNAVLLAMAKNIKEAQPAILEANKIDLKNAADMELEASFVDRLTLNSERIDDMVTGIKEIVALDDPIGSRKAVTTRPNGLEIEKMRIPLGVICMIYESRPNVTADAGALCFKSGNGVVLRGGKEALNSSLAIAAAMHKALEEHNLPKELVAVIDDPARELVLELISQVDSIDLVIPRGGEGLIKFVSDNSKIPVIQHFKGVCHLYVDKDADFEKALRILENGKTQRTGVCNALEGLLVHADIAEDFLPIAAKMLQEKGVKVNACQRSHGFFLSPILLPYSDFGQEYLSLEIAIRTVDSFEQALDHIDEFGSHHTEVICTENEKTAQMFQLAVDASVVMVNASSRFSDGSQLGLGAEIGIATTKLHAYGPMGLESLTAEKFVVTGEGQVR</sequence>
<dbReference type="InterPro" id="IPR015590">
    <property type="entry name" value="Aldehyde_DH_dom"/>
</dbReference>
<reference evidence="9 10" key="1">
    <citation type="submission" date="2019-11" db="EMBL/GenBank/DDBJ databases">
        <title>P. haliotis isolates from Z. marina roots.</title>
        <authorList>
            <person name="Cohen M."/>
            <person name="Jospin G."/>
            <person name="Eisen J.A."/>
            <person name="Coil D.A."/>
        </authorList>
    </citation>
    <scope>NUCLEOTIDE SEQUENCE [LARGE SCALE GENOMIC DNA]</scope>
    <source>
        <strain evidence="9 10">UCD-MCMsp1aY</strain>
    </source>
</reference>
<keyword evidence="10" id="KW-1185">Reference proteome</keyword>
<evidence type="ECO:0000256" key="5">
    <source>
        <dbReference type="ARBA" id="ARBA00023002"/>
    </source>
</evidence>
<dbReference type="GO" id="GO:0050661">
    <property type="term" value="F:NADP binding"/>
    <property type="evidence" value="ECO:0007669"/>
    <property type="project" value="InterPro"/>
</dbReference>
<evidence type="ECO:0000256" key="2">
    <source>
        <dbReference type="ARBA" id="ARBA00022605"/>
    </source>
</evidence>
<dbReference type="CDD" id="cd07079">
    <property type="entry name" value="ALDH_F18-19_ProA-GPR"/>
    <property type="match status" value="1"/>
</dbReference>
<comment type="subcellular location">
    <subcellularLocation>
        <location evidence="7">Cytoplasm</location>
    </subcellularLocation>
</comment>
<dbReference type="InterPro" id="IPR020593">
    <property type="entry name" value="G-glutamylP_reductase_CS"/>
</dbReference>
<dbReference type="RefSeq" id="WP_155694129.1">
    <property type="nucleotide sequence ID" value="NZ_WOCD01000001.1"/>
</dbReference>
<evidence type="ECO:0000256" key="4">
    <source>
        <dbReference type="ARBA" id="ARBA00022857"/>
    </source>
</evidence>
<dbReference type="PANTHER" id="PTHR11063">
    <property type="entry name" value="GLUTAMATE SEMIALDEHYDE DEHYDROGENASE"/>
    <property type="match status" value="1"/>
</dbReference>